<dbReference type="AlphaFoldDB" id="A0A7Y2JVW3"/>
<dbReference type="EMBL" id="JABAIV010000001">
    <property type="protein sequence ID" value="NNG21653.1"/>
    <property type="molecule type" value="Genomic_DNA"/>
</dbReference>
<evidence type="ECO:0000313" key="2">
    <source>
        <dbReference type="EMBL" id="NNG21653.1"/>
    </source>
</evidence>
<comment type="caution">
    <text evidence="2">The sequence shown here is derived from an EMBL/GenBank/DDBJ whole genome shotgun (WGS) entry which is preliminary data.</text>
</comment>
<accession>A0A7Y2JVW3</accession>
<reference evidence="2 3" key="1">
    <citation type="submission" date="2020-04" db="EMBL/GenBank/DDBJ databases">
        <title>Massilia sp. nov., a cold adapted bacteria isolated from Arctic soil.</title>
        <authorList>
            <person name="Son J."/>
            <person name="Ka J.-O."/>
        </authorList>
    </citation>
    <scope>NUCLEOTIDE SEQUENCE [LARGE SCALE GENOMIC DNA]</scope>
    <source>
        <strain evidence="2 3">ML15P13</strain>
    </source>
</reference>
<evidence type="ECO:0000313" key="3">
    <source>
        <dbReference type="Proteomes" id="UP000533905"/>
    </source>
</evidence>
<sequence length="218" mass="22888">MNWQKIGGWAALFEAFAYLTGFAFMLTVLQPAAGAAPTAAAQLAHILGMAGLFKAWHVLIYVMFGAVLVVLVTALHEKLAAGSRPLMTVASSFGLIWAGLVIATGMIANVGLSTVARMHALDPQQATLAWQTLSAVQDGMGGGVELVGGLWVILLSLAALRQKIFSRLLNYLGVGIGAAGVMTIIPPLKDLGALFGLGQIIWFVWLGLHLLTAARRAA</sequence>
<keyword evidence="1" id="KW-0472">Membrane</keyword>
<dbReference type="Proteomes" id="UP000533905">
    <property type="component" value="Unassembled WGS sequence"/>
</dbReference>
<organism evidence="2 3">
    <name type="scientific">Telluria aromaticivorans</name>
    <dbReference type="NCBI Taxonomy" id="2725995"/>
    <lineage>
        <taxon>Bacteria</taxon>
        <taxon>Pseudomonadati</taxon>
        <taxon>Pseudomonadota</taxon>
        <taxon>Betaproteobacteria</taxon>
        <taxon>Burkholderiales</taxon>
        <taxon>Oxalobacteraceae</taxon>
        <taxon>Telluria group</taxon>
        <taxon>Telluria</taxon>
    </lineage>
</organism>
<feature type="transmembrane region" description="Helical" evidence="1">
    <location>
        <begin position="140"/>
        <end position="161"/>
    </location>
</feature>
<gene>
    <name evidence="2" type="ORF">HGB41_01355</name>
</gene>
<dbReference type="InterPro" id="IPR025495">
    <property type="entry name" value="DUF4386"/>
</dbReference>
<keyword evidence="3" id="KW-1185">Reference proteome</keyword>
<keyword evidence="1" id="KW-1133">Transmembrane helix</keyword>
<keyword evidence="1" id="KW-0812">Transmembrane</keyword>
<feature type="transmembrane region" description="Helical" evidence="1">
    <location>
        <begin position="191"/>
        <end position="211"/>
    </location>
</feature>
<name>A0A7Y2JVW3_9BURK</name>
<evidence type="ECO:0000256" key="1">
    <source>
        <dbReference type="SAM" id="Phobius"/>
    </source>
</evidence>
<dbReference type="RefSeq" id="WP_171080337.1">
    <property type="nucleotide sequence ID" value="NZ_JABAIV010000001.1"/>
</dbReference>
<proteinExistence type="predicted"/>
<protein>
    <submittedName>
        <fullName evidence="2">DUF4386 family protein</fullName>
    </submittedName>
</protein>
<feature type="transmembrane region" description="Helical" evidence="1">
    <location>
        <begin position="168"/>
        <end position="185"/>
    </location>
</feature>
<dbReference type="Pfam" id="PF14329">
    <property type="entry name" value="DUF4386"/>
    <property type="match status" value="1"/>
</dbReference>
<feature type="transmembrane region" description="Helical" evidence="1">
    <location>
        <begin position="87"/>
        <end position="108"/>
    </location>
</feature>
<feature type="transmembrane region" description="Helical" evidence="1">
    <location>
        <begin position="56"/>
        <end position="75"/>
    </location>
</feature>